<dbReference type="Gene3D" id="3.40.190.10">
    <property type="entry name" value="Periplasmic binding protein-like II"/>
    <property type="match status" value="2"/>
</dbReference>
<dbReference type="PANTHER" id="PTHR30006:SF2">
    <property type="entry name" value="ABC TRANSPORTER SUBSTRATE-BINDING PROTEIN"/>
    <property type="match status" value="1"/>
</dbReference>
<dbReference type="PROSITE" id="PS51257">
    <property type="entry name" value="PROKAR_LIPOPROTEIN"/>
    <property type="match status" value="1"/>
</dbReference>
<dbReference type="SUPFAM" id="SSF53850">
    <property type="entry name" value="Periplasmic binding protein-like II"/>
    <property type="match status" value="1"/>
</dbReference>
<dbReference type="HOGENOM" id="CLU_026974_3_0_11"/>
<feature type="signal peptide" evidence="2">
    <location>
        <begin position="1"/>
        <end position="30"/>
    </location>
</feature>
<dbReference type="GO" id="GO:0015888">
    <property type="term" value="P:thiamine transport"/>
    <property type="evidence" value="ECO:0007669"/>
    <property type="project" value="TreeGrafter"/>
</dbReference>
<dbReference type="STRING" id="525909.Afer_1380"/>
<evidence type="ECO:0000256" key="1">
    <source>
        <dbReference type="ARBA" id="ARBA00022729"/>
    </source>
</evidence>
<dbReference type="GO" id="GO:0030976">
    <property type="term" value="F:thiamine pyrophosphate binding"/>
    <property type="evidence" value="ECO:0007669"/>
    <property type="project" value="TreeGrafter"/>
</dbReference>
<evidence type="ECO:0000313" key="4">
    <source>
        <dbReference type="Proteomes" id="UP000000771"/>
    </source>
</evidence>
<dbReference type="Pfam" id="PF13416">
    <property type="entry name" value="SBP_bac_8"/>
    <property type="match status" value="1"/>
</dbReference>
<dbReference type="EMBL" id="CP001631">
    <property type="protein sequence ID" value="ACU54306.1"/>
    <property type="molecule type" value="Genomic_DNA"/>
</dbReference>
<dbReference type="GO" id="GO:0030288">
    <property type="term" value="C:outer membrane-bounded periplasmic space"/>
    <property type="evidence" value="ECO:0007669"/>
    <property type="project" value="TreeGrafter"/>
</dbReference>
<dbReference type="OrthoDB" id="366726at2"/>
<dbReference type="KEGG" id="afo:Afer_1380"/>
<evidence type="ECO:0000256" key="2">
    <source>
        <dbReference type="SAM" id="SignalP"/>
    </source>
</evidence>
<protein>
    <submittedName>
        <fullName evidence="3">ABC polyamine/opine/phosphonate transporter, periplasmic ligand binding protein</fullName>
    </submittedName>
</protein>
<dbReference type="eggNOG" id="COG1840">
    <property type="taxonomic scope" value="Bacteria"/>
</dbReference>
<dbReference type="GO" id="GO:0030975">
    <property type="term" value="F:thiamine binding"/>
    <property type="evidence" value="ECO:0007669"/>
    <property type="project" value="TreeGrafter"/>
</dbReference>
<dbReference type="InterPro" id="IPR006059">
    <property type="entry name" value="SBP"/>
</dbReference>
<dbReference type="AlphaFoldDB" id="C7LZZ8"/>
<feature type="chain" id="PRO_5039176293" evidence="2">
    <location>
        <begin position="31"/>
        <end position="382"/>
    </location>
</feature>
<keyword evidence="1 2" id="KW-0732">Signal</keyword>
<evidence type="ECO:0000313" key="3">
    <source>
        <dbReference type="EMBL" id="ACU54306.1"/>
    </source>
</evidence>
<dbReference type="RefSeq" id="WP_015798790.1">
    <property type="nucleotide sequence ID" value="NC_013124.1"/>
</dbReference>
<organism evidence="3 4">
    <name type="scientific">Acidimicrobium ferrooxidans (strain DSM 10331 / JCM 15462 / NBRC 103882 / ICP)</name>
    <dbReference type="NCBI Taxonomy" id="525909"/>
    <lineage>
        <taxon>Bacteria</taxon>
        <taxon>Bacillati</taxon>
        <taxon>Actinomycetota</taxon>
        <taxon>Acidimicrobiia</taxon>
        <taxon>Acidimicrobiales</taxon>
        <taxon>Acidimicrobiaceae</taxon>
        <taxon>Acidimicrobium</taxon>
    </lineage>
</organism>
<dbReference type="PANTHER" id="PTHR30006">
    <property type="entry name" value="THIAMINE-BINDING PERIPLASMIC PROTEIN-RELATED"/>
    <property type="match status" value="1"/>
</dbReference>
<accession>C7LZZ8</accession>
<proteinExistence type="predicted"/>
<keyword evidence="4" id="KW-1185">Reference proteome</keyword>
<gene>
    <name evidence="3" type="ordered locus">Afer_1380</name>
</gene>
<dbReference type="Proteomes" id="UP000000771">
    <property type="component" value="Chromosome"/>
</dbReference>
<reference evidence="3 4" key="1">
    <citation type="journal article" date="2009" name="Stand. Genomic Sci.">
        <title>Complete genome sequence of Acidimicrobium ferrooxidans type strain (ICP).</title>
        <authorList>
            <person name="Clum A."/>
            <person name="Nolan M."/>
            <person name="Lang E."/>
            <person name="Glavina Del Rio T."/>
            <person name="Tice H."/>
            <person name="Copeland A."/>
            <person name="Cheng J.F."/>
            <person name="Lucas S."/>
            <person name="Chen F."/>
            <person name="Bruce D."/>
            <person name="Goodwin L."/>
            <person name="Pitluck S."/>
            <person name="Ivanova N."/>
            <person name="Mavrommatis K."/>
            <person name="Mikhailova N."/>
            <person name="Pati A."/>
            <person name="Chen A."/>
            <person name="Palaniappan K."/>
            <person name="Goker M."/>
            <person name="Spring S."/>
            <person name="Land M."/>
            <person name="Hauser L."/>
            <person name="Chang Y.J."/>
            <person name="Jeffries C.C."/>
            <person name="Chain P."/>
            <person name="Bristow J."/>
            <person name="Eisen J.A."/>
            <person name="Markowitz V."/>
            <person name="Hugenholtz P."/>
            <person name="Kyrpides N.C."/>
            <person name="Klenk H.P."/>
            <person name="Lapidus A."/>
        </authorList>
    </citation>
    <scope>NUCLEOTIDE SEQUENCE [LARGE SCALE GENOMIC DNA]</scope>
    <source>
        <strain evidence="4">DSM 10331 / JCM 15462 / NBRC 103882 / ICP</strain>
    </source>
</reference>
<name>C7LZZ8_ACIFD</name>
<sequence length="382" mass="39502">MTRSKLTTPRLFAGVAAASALLAACGSATTASTTSAQTSSPACWATATTIQACGGMNALIKAARAEGHLNAIALPSNWANYGSIIAAFEKRYGITVNVANPEGSSGEELAALKTEKGTAKEPDVVDVGLSFALQGQQEHLFAPFKVPTWSEIPANQKAANGDWFEDYGGLIAVGYNAGAVPRPTSLASLTQPAYKGSVCLDGNPESAGAAFSGVFAAALANGGSYANIAPGIAYFQRLHQAGTFVPTGATAASIEAGQCRVTLDWTYLQAQYASQLAGKVTWKSFIPSNAHVAAYYVQAISANAPDPAAARLWETYLYSPAGQNGWLEGYAYPVELKAMIANGTVNRAALAKLPPLPSNLAFPTASELASAAKTVVAEWPTV</sequence>